<evidence type="ECO:0000313" key="2">
    <source>
        <dbReference type="EMBL" id="RGY09494.1"/>
    </source>
</evidence>
<proteinExistence type="predicted"/>
<dbReference type="EMBL" id="JAQMRD010000002">
    <property type="protein sequence ID" value="MDB9221806.1"/>
    <property type="molecule type" value="Genomic_DNA"/>
</dbReference>
<gene>
    <name evidence="2" type="ORF">DXA53_01555</name>
    <name evidence="1" type="ORF">PN645_02150</name>
</gene>
<sequence>MMKNKEDWRDYLPHGKKAELAEKYGLSRTAVTKIIRREDVINYPELIEEARNTALRAMDMCRRHAAAVSGNNVHQDVIA</sequence>
<evidence type="ECO:0000313" key="3">
    <source>
        <dbReference type="Proteomes" id="UP000284434"/>
    </source>
</evidence>
<evidence type="ECO:0008006" key="4">
    <source>
        <dbReference type="Google" id="ProtNLM"/>
    </source>
</evidence>
<accession>A0A413IG39</accession>
<dbReference type="Proteomes" id="UP001212263">
    <property type="component" value="Unassembled WGS sequence"/>
</dbReference>
<reference evidence="2 3" key="1">
    <citation type="submission" date="2018-08" db="EMBL/GenBank/DDBJ databases">
        <title>A genome reference for cultivated species of the human gut microbiota.</title>
        <authorList>
            <person name="Zou Y."/>
            <person name="Xue W."/>
            <person name="Luo G."/>
        </authorList>
    </citation>
    <scope>NUCLEOTIDE SEQUENCE [LARGE SCALE GENOMIC DNA]</scope>
    <source>
        <strain evidence="2 3">OF03-11</strain>
    </source>
</reference>
<comment type="caution">
    <text evidence="2">The sequence shown here is derived from an EMBL/GenBank/DDBJ whole genome shotgun (WGS) entry which is preliminary data.</text>
</comment>
<reference evidence="1" key="2">
    <citation type="submission" date="2023-01" db="EMBL/GenBank/DDBJ databases">
        <title>Human gut microbiome strain richness.</title>
        <authorList>
            <person name="Chen-Liaw A."/>
        </authorList>
    </citation>
    <scope>NUCLEOTIDE SEQUENCE</scope>
    <source>
        <strain evidence="1">RTP21484st1_B7_RTP21484_190118</strain>
    </source>
</reference>
<protein>
    <recommendedName>
        <fullName evidence="4">Helix-turn-helix domain-containing protein</fullName>
    </recommendedName>
</protein>
<dbReference type="Proteomes" id="UP000284434">
    <property type="component" value="Unassembled WGS sequence"/>
</dbReference>
<dbReference type="AlphaFoldDB" id="A0A413IG39"/>
<name>A0A413IG39_9BACT</name>
<dbReference type="RefSeq" id="WP_118102717.1">
    <property type="nucleotide sequence ID" value="NZ_JABWDG010000079.1"/>
</dbReference>
<dbReference type="EMBL" id="QSCO01000002">
    <property type="protein sequence ID" value="RGY09494.1"/>
    <property type="molecule type" value="Genomic_DNA"/>
</dbReference>
<organism evidence="2 3">
    <name type="scientific">Odoribacter splanchnicus</name>
    <dbReference type="NCBI Taxonomy" id="28118"/>
    <lineage>
        <taxon>Bacteria</taxon>
        <taxon>Pseudomonadati</taxon>
        <taxon>Bacteroidota</taxon>
        <taxon>Bacteroidia</taxon>
        <taxon>Bacteroidales</taxon>
        <taxon>Odoribacteraceae</taxon>
        <taxon>Odoribacter</taxon>
    </lineage>
</organism>
<evidence type="ECO:0000313" key="1">
    <source>
        <dbReference type="EMBL" id="MDB9221806.1"/>
    </source>
</evidence>